<reference evidence="2 3" key="1">
    <citation type="submission" date="2015-10" db="EMBL/GenBank/DDBJ databases">
        <title>Full genome of DAOMC 229536 Phialocephala scopiformis, a fungal endophyte of spruce producing the potent anti-insectan compound rugulosin.</title>
        <authorList>
            <consortium name="DOE Joint Genome Institute"/>
            <person name="Walker A.K."/>
            <person name="Frasz S.L."/>
            <person name="Seifert K.A."/>
            <person name="Miller J.D."/>
            <person name="Mondo S.J."/>
            <person name="Labutti K."/>
            <person name="Lipzen A."/>
            <person name="Dockter R."/>
            <person name="Kennedy M."/>
            <person name="Grigoriev I.V."/>
            <person name="Spatafora J.W."/>
        </authorList>
    </citation>
    <scope>NUCLEOTIDE SEQUENCE [LARGE SCALE GENOMIC DNA]</scope>
    <source>
        <strain evidence="2 3">CBS 120377</strain>
    </source>
</reference>
<feature type="signal peptide" evidence="1">
    <location>
        <begin position="1"/>
        <end position="22"/>
    </location>
</feature>
<accession>A0A194XS65</accession>
<dbReference type="InParanoid" id="A0A194XS65"/>
<keyword evidence="1" id="KW-0732">Signal</keyword>
<gene>
    <name evidence="2" type="ORF">LY89DRAFT_713578</name>
</gene>
<evidence type="ECO:0000256" key="1">
    <source>
        <dbReference type="SAM" id="SignalP"/>
    </source>
</evidence>
<dbReference type="Proteomes" id="UP000070700">
    <property type="component" value="Unassembled WGS sequence"/>
</dbReference>
<dbReference type="GeneID" id="28827787"/>
<protein>
    <recommendedName>
        <fullName evidence="4">Antifreeze protein</fullName>
    </recommendedName>
</protein>
<dbReference type="OrthoDB" id="5596743at2759"/>
<proteinExistence type="predicted"/>
<evidence type="ECO:0000313" key="3">
    <source>
        <dbReference type="Proteomes" id="UP000070700"/>
    </source>
</evidence>
<evidence type="ECO:0000313" key="2">
    <source>
        <dbReference type="EMBL" id="KUJ23038.1"/>
    </source>
</evidence>
<feature type="chain" id="PRO_5008268545" description="Antifreeze protein" evidence="1">
    <location>
        <begin position="23"/>
        <end position="259"/>
    </location>
</feature>
<organism evidence="2 3">
    <name type="scientific">Mollisia scopiformis</name>
    <name type="common">Conifer needle endophyte fungus</name>
    <name type="synonym">Phialocephala scopiformis</name>
    <dbReference type="NCBI Taxonomy" id="149040"/>
    <lineage>
        <taxon>Eukaryota</taxon>
        <taxon>Fungi</taxon>
        <taxon>Dikarya</taxon>
        <taxon>Ascomycota</taxon>
        <taxon>Pezizomycotina</taxon>
        <taxon>Leotiomycetes</taxon>
        <taxon>Helotiales</taxon>
        <taxon>Mollisiaceae</taxon>
        <taxon>Mollisia</taxon>
    </lineage>
</organism>
<sequence length="259" mass="26718">MKIHFTATTLFAVAALAVSTSSSECNNDNCARAVTGTQLGVSHPSTARADCSSFFQKTISPLVTIRVTATVATMSMIIPAKRQIPTPGIPFYARPSTITITTNVTATLTQKTTSSISSSSTAPSCTNTTTDPQNCGTCGNVCSSGVCENGSCTASSCVAKTCGSFQNCNDNDNCFCFSSTRPLPDNGFCGANALCDESTLCTTDADCGPGTTGNICSVDTCCSQQPKAQPGICLQASCGNPATKLKMMARARFGRTAAY</sequence>
<dbReference type="AlphaFoldDB" id="A0A194XS65"/>
<dbReference type="STRING" id="149040.A0A194XS65"/>
<evidence type="ECO:0008006" key="4">
    <source>
        <dbReference type="Google" id="ProtNLM"/>
    </source>
</evidence>
<dbReference type="RefSeq" id="XP_018077393.1">
    <property type="nucleotide sequence ID" value="XM_018218061.1"/>
</dbReference>
<keyword evidence="3" id="KW-1185">Reference proteome</keyword>
<name>A0A194XS65_MOLSC</name>
<dbReference type="EMBL" id="KQ947405">
    <property type="protein sequence ID" value="KUJ23038.1"/>
    <property type="molecule type" value="Genomic_DNA"/>
</dbReference>
<dbReference type="KEGG" id="psco:LY89DRAFT_713578"/>